<comment type="cofactor">
    <cofactor evidence="1">
        <name>L-ascorbate</name>
        <dbReference type="ChEBI" id="CHEBI:38290"/>
    </cofactor>
</comment>
<reference evidence="10" key="2">
    <citation type="submission" date="2017-06" db="EMBL/GenBank/DDBJ databases">
        <title>WGS assembly of Brachypodium distachyon.</title>
        <authorList>
            <consortium name="The International Brachypodium Initiative"/>
            <person name="Lucas S."/>
            <person name="Harmon-Smith M."/>
            <person name="Lail K."/>
            <person name="Tice H."/>
            <person name="Grimwood J."/>
            <person name="Bruce D."/>
            <person name="Barry K."/>
            <person name="Shu S."/>
            <person name="Lindquist E."/>
            <person name="Wang M."/>
            <person name="Pitluck S."/>
            <person name="Vogel J.P."/>
            <person name="Garvin D.F."/>
            <person name="Mockler T.C."/>
            <person name="Schmutz J."/>
            <person name="Rokhsar D."/>
            <person name="Bevan M.W."/>
        </authorList>
    </citation>
    <scope>NUCLEOTIDE SEQUENCE</scope>
    <source>
        <strain evidence="10">Bd21</strain>
    </source>
</reference>
<dbReference type="Gene3D" id="2.60.120.330">
    <property type="entry name" value="B-lactam Antibiotic, Isopenicillin N Synthase, Chain"/>
    <property type="match status" value="1"/>
</dbReference>
<dbReference type="InterPro" id="IPR044861">
    <property type="entry name" value="IPNS-like_FE2OG_OXY"/>
</dbReference>
<evidence type="ECO:0000256" key="3">
    <source>
        <dbReference type="ARBA" id="ARBA00022964"/>
    </source>
</evidence>
<evidence type="ECO:0000256" key="8">
    <source>
        <dbReference type="RuleBase" id="RU003682"/>
    </source>
</evidence>
<dbReference type="EMBL" id="CM000883">
    <property type="protein sequence ID" value="KQJ89115.1"/>
    <property type="molecule type" value="Genomic_DNA"/>
</dbReference>
<accession>A0A0Q3HLK2</accession>
<evidence type="ECO:0000313" key="10">
    <source>
        <dbReference type="EMBL" id="KQJ89115.1"/>
    </source>
</evidence>
<dbReference type="Proteomes" id="UP000008810">
    <property type="component" value="Chromosome 4"/>
</dbReference>
<sequence length="363" mass="39615">MPTATHLDFQAARGVPETHEWPVLHDHPVVDGGAGAGEDEVPVVDLRDADPAKVAAAMARAAEQWGAFLLLGHGVPADLVARVEERIEAMFALPASEKTRAVRGRGESCGYGSPPISGFFDKSMWSEGYTFAPANVRLDLLKLWPDAGPHYLLFCEVMEEFHKGMFALAHKLLGLFLSALGLTAADCAAAAKIADTMAASMHLNWYPKCPDPKRAVGLIAHTDSGYFTFVLQSMVPGLQLFRREPDRWVAVPAMPGAFVINVGDLFNIVTNGRFHNVFHRAVVSRESHRVSLGYFLGPPAQAVVAPLDEALTLDRPRPAYRPVVWREYMGLREKALFVGESALKMIAVAKDDAPQTPKLHETS</sequence>
<feature type="domain" description="Fe2OG dioxygenase" evidence="9">
    <location>
        <begin position="197"/>
        <end position="298"/>
    </location>
</feature>
<dbReference type="OrthoDB" id="288590at2759"/>
<keyword evidence="3" id="KW-0223">Dioxygenase</keyword>
<dbReference type="PANTHER" id="PTHR47990">
    <property type="entry name" value="2-OXOGLUTARATE (2OG) AND FE(II)-DEPENDENT OXYGENASE SUPERFAMILY PROTEIN-RELATED"/>
    <property type="match status" value="1"/>
</dbReference>
<dbReference type="GeneID" id="100826477"/>
<comment type="similarity">
    <text evidence="8">Belongs to the iron/ascorbate-dependent oxidoreductase family.</text>
</comment>
<dbReference type="PROSITE" id="PS51471">
    <property type="entry name" value="FE2OG_OXY"/>
    <property type="match status" value="1"/>
</dbReference>
<keyword evidence="5 8" id="KW-0408">Iron</keyword>
<comment type="catalytic activity">
    <reaction evidence="6">
        <text>gibberellin A20 + 2-oxoglutarate + O2 = gibberellin A1 + succinate + CO2</text>
        <dbReference type="Rhea" id="RHEA:10104"/>
        <dbReference type="ChEBI" id="CHEBI:15379"/>
        <dbReference type="ChEBI" id="CHEBI:16526"/>
        <dbReference type="ChEBI" id="CHEBI:16810"/>
        <dbReference type="ChEBI" id="CHEBI:30031"/>
        <dbReference type="ChEBI" id="CHEBI:58524"/>
        <dbReference type="ChEBI" id="CHEBI:58526"/>
        <dbReference type="EC" id="1.14.11.15"/>
    </reaction>
</comment>
<evidence type="ECO:0000259" key="9">
    <source>
        <dbReference type="PROSITE" id="PS51471"/>
    </source>
</evidence>
<dbReference type="InterPro" id="IPR026992">
    <property type="entry name" value="DIOX_N"/>
</dbReference>
<dbReference type="InterPro" id="IPR027443">
    <property type="entry name" value="IPNS-like_sf"/>
</dbReference>
<dbReference type="EC" id="1.14.11.15" evidence="7"/>
<dbReference type="GO" id="GO:0046872">
    <property type="term" value="F:metal ion binding"/>
    <property type="evidence" value="ECO:0007669"/>
    <property type="project" value="UniProtKB-KW"/>
</dbReference>
<dbReference type="RefSeq" id="XP_014758338.1">
    <property type="nucleotide sequence ID" value="XM_014902852.2"/>
</dbReference>
<name>A0A0Q3HLK2_BRADI</name>
<dbReference type="Pfam" id="PF14226">
    <property type="entry name" value="DIOX_N"/>
    <property type="match status" value="1"/>
</dbReference>
<evidence type="ECO:0000256" key="4">
    <source>
        <dbReference type="ARBA" id="ARBA00023002"/>
    </source>
</evidence>
<evidence type="ECO:0000256" key="7">
    <source>
        <dbReference type="ARBA" id="ARBA00066695"/>
    </source>
</evidence>
<evidence type="ECO:0000313" key="11">
    <source>
        <dbReference type="EnsemblPlants" id="KQJ89115"/>
    </source>
</evidence>
<dbReference type="GO" id="GO:0009686">
    <property type="term" value="P:gibberellin biosynthetic process"/>
    <property type="evidence" value="ECO:0000318"/>
    <property type="project" value="GO_Central"/>
</dbReference>
<organism evidence="10">
    <name type="scientific">Brachypodium distachyon</name>
    <name type="common">Purple false brome</name>
    <name type="synonym">Trachynia distachya</name>
    <dbReference type="NCBI Taxonomy" id="15368"/>
    <lineage>
        <taxon>Eukaryota</taxon>
        <taxon>Viridiplantae</taxon>
        <taxon>Streptophyta</taxon>
        <taxon>Embryophyta</taxon>
        <taxon>Tracheophyta</taxon>
        <taxon>Spermatophyta</taxon>
        <taxon>Magnoliopsida</taxon>
        <taxon>Liliopsida</taxon>
        <taxon>Poales</taxon>
        <taxon>Poaceae</taxon>
        <taxon>BOP clade</taxon>
        <taxon>Pooideae</taxon>
        <taxon>Stipodae</taxon>
        <taxon>Brachypodieae</taxon>
        <taxon>Brachypodium</taxon>
    </lineage>
</organism>
<evidence type="ECO:0000313" key="12">
    <source>
        <dbReference type="Proteomes" id="UP000008810"/>
    </source>
</evidence>
<dbReference type="FunFam" id="2.60.120.330:FF:000013">
    <property type="entry name" value="Gibberellin 3-beta-dioxygenase 1"/>
    <property type="match status" value="1"/>
</dbReference>
<keyword evidence="12" id="KW-1185">Reference proteome</keyword>
<reference evidence="11" key="3">
    <citation type="submission" date="2018-08" db="UniProtKB">
        <authorList>
            <consortium name="EnsemblPlants"/>
        </authorList>
    </citation>
    <scope>IDENTIFICATION</scope>
    <source>
        <strain evidence="11">cv. Bd21</strain>
    </source>
</reference>
<dbReference type="Gramene" id="KQJ89115">
    <property type="protein sequence ID" value="KQJ89115"/>
    <property type="gene ID" value="BRADI_4g23570v3"/>
</dbReference>
<dbReference type="AlphaFoldDB" id="A0A0Q3HLK2"/>
<dbReference type="STRING" id="15368.A0A0Q3HLK2"/>
<evidence type="ECO:0000256" key="5">
    <source>
        <dbReference type="ARBA" id="ARBA00023004"/>
    </source>
</evidence>
<reference evidence="10 11" key="1">
    <citation type="journal article" date="2010" name="Nature">
        <title>Genome sequencing and analysis of the model grass Brachypodium distachyon.</title>
        <authorList>
            <consortium name="International Brachypodium Initiative"/>
        </authorList>
    </citation>
    <scope>NUCLEOTIDE SEQUENCE [LARGE SCALE GENOMIC DNA]</scope>
    <source>
        <strain evidence="10 11">Bd21</strain>
    </source>
</reference>
<dbReference type="GO" id="GO:0016707">
    <property type="term" value="F:gibberellin 3-beta-dioxygenase activity"/>
    <property type="evidence" value="ECO:0000318"/>
    <property type="project" value="GO_Central"/>
</dbReference>
<protein>
    <recommendedName>
        <fullName evidence="7">gibberellin 3beta-dioxygenase</fullName>
        <ecNumber evidence="7">1.14.11.15</ecNumber>
    </recommendedName>
</protein>
<evidence type="ECO:0000256" key="1">
    <source>
        <dbReference type="ARBA" id="ARBA00001961"/>
    </source>
</evidence>
<evidence type="ECO:0000256" key="2">
    <source>
        <dbReference type="ARBA" id="ARBA00022723"/>
    </source>
</evidence>
<dbReference type="InterPro" id="IPR005123">
    <property type="entry name" value="Oxoglu/Fe-dep_dioxygenase_dom"/>
</dbReference>
<dbReference type="GO" id="GO:0009416">
    <property type="term" value="P:response to light stimulus"/>
    <property type="evidence" value="ECO:0000318"/>
    <property type="project" value="GO_Central"/>
</dbReference>
<dbReference type="Pfam" id="PF03171">
    <property type="entry name" value="2OG-FeII_Oxy"/>
    <property type="match status" value="1"/>
</dbReference>
<keyword evidence="2 8" id="KW-0479">Metal-binding</keyword>
<dbReference type="ExpressionAtlas" id="A0A0Q3HLK2">
    <property type="expression patterns" value="baseline"/>
</dbReference>
<keyword evidence="4 8" id="KW-0560">Oxidoreductase</keyword>
<gene>
    <name evidence="11" type="primary">LOC100826477</name>
    <name evidence="10" type="ORF">BRADI_4g23570v3</name>
</gene>
<dbReference type="EnsemblPlants" id="KQJ89115">
    <property type="protein sequence ID" value="KQJ89115"/>
    <property type="gene ID" value="BRADI_4g23570v3"/>
</dbReference>
<evidence type="ECO:0000256" key="6">
    <source>
        <dbReference type="ARBA" id="ARBA00052181"/>
    </source>
</evidence>
<proteinExistence type="inferred from homology"/>
<dbReference type="KEGG" id="bdi:100826477"/>
<dbReference type="InterPro" id="IPR050231">
    <property type="entry name" value="Iron_ascorbate_oxido_reductase"/>
</dbReference>
<dbReference type="SUPFAM" id="SSF51197">
    <property type="entry name" value="Clavaminate synthase-like"/>
    <property type="match status" value="1"/>
</dbReference>